<dbReference type="EMBL" id="BAAAFZ010000053">
    <property type="protein sequence ID" value="GAA0592773.1"/>
    <property type="molecule type" value="Genomic_DNA"/>
</dbReference>
<dbReference type="RefSeq" id="WP_343896566.1">
    <property type="nucleotide sequence ID" value="NZ_BAAAFZ010000053.1"/>
</dbReference>
<dbReference type="Gene3D" id="3.40.50.300">
    <property type="entry name" value="P-loop containing nucleotide triphosphate hydrolases"/>
    <property type="match status" value="2"/>
</dbReference>
<reference evidence="4 5" key="1">
    <citation type="journal article" date="2019" name="Int. J. Syst. Evol. Microbiol.">
        <title>The Global Catalogue of Microorganisms (GCM) 10K type strain sequencing project: providing services to taxonomists for standard genome sequencing and annotation.</title>
        <authorList>
            <consortium name="The Broad Institute Genomics Platform"/>
            <consortium name="The Broad Institute Genome Sequencing Center for Infectious Disease"/>
            <person name="Wu L."/>
            <person name="Ma J."/>
        </authorList>
    </citation>
    <scope>NUCLEOTIDE SEQUENCE [LARGE SCALE GENOMIC DNA]</scope>
    <source>
        <strain evidence="4 5">JCM 9933</strain>
    </source>
</reference>
<dbReference type="SUPFAM" id="SSF52540">
    <property type="entry name" value="P-loop containing nucleoside triphosphate hydrolases"/>
    <property type="match status" value="2"/>
</dbReference>
<dbReference type="CDD" id="cd02440">
    <property type="entry name" value="AdoMet_MTases"/>
    <property type="match status" value="1"/>
</dbReference>
<evidence type="ECO:0000313" key="4">
    <source>
        <dbReference type="EMBL" id="GAA0592773.1"/>
    </source>
</evidence>
<feature type="coiled-coil region" evidence="1">
    <location>
        <begin position="1631"/>
        <end position="1658"/>
    </location>
</feature>
<name>A0ABN1FKJ8_9PROT</name>
<dbReference type="InterPro" id="IPR029063">
    <property type="entry name" value="SAM-dependent_MTases_sf"/>
</dbReference>
<organism evidence="4 5">
    <name type="scientific">Craurococcus roseus</name>
    <dbReference type="NCBI Taxonomy" id="77585"/>
    <lineage>
        <taxon>Bacteria</taxon>
        <taxon>Pseudomonadati</taxon>
        <taxon>Pseudomonadota</taxon>
        <taxon>Alphaproteobacteria</taxon>
        <taxon>Acetobacterales</taxon>
        <taxon>Acetobacteraceae</taxon>
        <taxon>Craurococcus</taxon>
    </lineage>
</organism>
<keyword evidence="1" id="KW-0175">Coiled coil</keyword>
<dbReference type="PANTHER" id="PTHR41313">
    <property type="entry name" value="ADENINE-SPECIFIC METHYLTRANSFERASE"/>
    <property type="match status" value="1"/>
</dbReference>
<feature type="domain" description="Helicase C-terminal" evidence="3">
    <location>
        <begin position="1298"/>
        <end position="1464"/>
    </location>
</feature>
<proteinExistence type="predicted"/>
<dbReference type="InterPro" id="IPR002052">
    <property type="entry name" value="DNA_methylase_N6_adenine_CS"/>
</dbReference>
<dbReference type="InterPro" id="IPR052933">
    <property type="entry name" value="DNA_Protect_Modify"/>
</dbReference>
<feature type="region of interest" description="Disordered" evidence="2">
    <location>
        <begin position="1690"/>
        <end position="1712"/>
    </location>
</feature>
<gene>
    <name evidence="4" type="ORF">GCM10009416_33980</name>
</gene>
<dbReference type="Proteomes" id="UP001501588">
    <property type="component" value="Unassembled WGS sequence"/>
</dbReference>
<evidence type="ECO:0000313" key="5">
    <source>
        <dbReference type="Proteomes" id="UP001501588"/>
    </source>
</evidence>
<evidence type="ECO:0000256" key="1">
    <source>
        <dbReference type="SAM" id="Coils"/>
    </source>
</evidence>
<dbReference type="InterPro" id="IPR014001">
    <property type="entry name" value="Helicase_ATP-bd"/>
</dbReference>
<dbReference type="Gene3D" id="3.40.50.150">
    <property type="entry name" value="Vaccinia Virus protein VP39"/>
    <property type="match status" value="1"/>
</dbReference>
<evidence type="ECO:0000256" key="2">
    <source>
        <dbReference type="SAM" id="MobiDB-lite"/>
    </source>
</evidence>
<accession>A0ABN1FKJ8</accession>
<dbReference type="PROSITE" id="PS51194">
    <property type="entry name" value="HELICASE_CTER"/>
    <property type="match status" value="1"/>
</dbReference>
<dbReference type="PRINTS" id="PR00507">
    <property type="entry name" value="N12N6MTFRASE"/>
</dbReference>
<dbReference type="SMART" id="SM00487">
    <property type="entry name" value="DEXDc"/>
    <property type="match status" value="1"/>
</dbReference>
<sequence length="1712" mass="185213">MRNAASARSASQLTLSLFDTTALAGLSLDGAGPPRRATVPVPIVAVPDEDDAPQPVAQAAATPARNFRLEGDRGLAAGWKARAAGNLDAIRLLQRIEAEDRPATADEQSVLARFTGFGATELANACFRRPGEAWRPGWEEIGGALEELLSREELAGLMRATQYAHYTPEFLVRAVWRALGRLGFDGGTVLEPGCGTGLFLSLLPGELAPRTAFTGVENDPVTARVAGLLHPEAWIRAEDFTRAALRETYDLAVGNPPFSNRTVRADDPAGRLGLSLHDYFIARSVERLRPGGLAAFVTSRFTLDKADARARGHVAGLADLVGAFRLPEGAMRAAAGTDVVADVLFFQRREAGSDGNGAEWADLAEALHAEEGEAAVAVNRWFTDRPAAVLGRHARTSGPFGPTYTCVADDLSGLEQALAGALETLPRGIHTRTEDGNGRGAVPSPAPACRVPVGTAAEGAEVKEGSYLLGGGGALSQVVDGVPRPVAVRSGKGTGGIPAKHAGVIRALIPVRDAVRRVLRAQEANEPWAAAQARLRAAYQAFTRRFGPINLTVAHASTDAATGEATEVRRRPNLQPFLDDPDCWLVSSVEEYDEESGTARMGPVFTQRVIHPPAEPVVVTAADAVAVTLAECGRVDLDRAAERLGRPRAEVLAELGEAVFLDPARTTEESEVWETADAYLSGPVRAKLAAAEAAAARDPRYARNLEALRRVQPDDLRPSDITARLGAPWIPADAVEAFCAEVVGVATRVRHTVEVASWSLDAGAFAHRPEATSEWGTHRRHAGQLLDDALNGATPQVWDTRVEDGREVREINPAETEAAKEKLAKIKAAFERWVWTCPARTDRLARIYNDRFNDLVPRRFDGAHLTLPGASSAFRFYPHQKRVIWRVISAGSTYIAHAVGAGKTASMAAAVMEQKRLGLITKAMLVVPGHCLAQASREFLQLYPNARILVADESNFTKDKRRRFLARAATAGWDAIVITHSAFKFIPVPAAFERGLVAGQLRDLEELLARVDGGDRVTRKRIERAKEGLQAKLEGLGARKDDLLHLGEIGVDQIVVDEAQAMRKLAFATNMGGLKGVDPDGSQAAWDLYAKSRFVAQRNPGRALVLASGTPITNTLGEMFTVQRFMAEGALRERGVHQFDAWAASFGDTRTELELQPSGRYKPVTRFAEFVNVPELVSMFRASADVVGKDELRAHLRLPAVKGGGRRIVTAEASPGFRAYQRALDQRIRAIEARKGPPRKGQDILLSVITDGRHAAIDLRLVYADHEDEPGNKLNLLIRNVHRIWLETAGERYARPDGVPYALPGAGQLVFSDLGTNGVEAARGFSAYRWIKRELVRLGVPAGQVAFMQDHKASAAKQRLFQEFDAGRIRVLIGSSATMGTGVNVQRRLKALHHLDVPWLPAEIEQREGRIERQGNRHEEVEVLAYATPGSMDAAMWQNLERKARFIAMALGGDRGVRRLEDAGSQANQFALAKAIASGDPRLMQKAGLDAEVARLERLRAAHFDDQHAVRGNVVSARAAIAHATRRIAEVERDLARRVPTRGERFRMEVGGRLLDDRRQAGAALLARVRLLDRGQEEGTWTLAALGGFAVSATGLRGLAGQGYRLDVVLERTGREQEVAVPPELTALGLVSRLEYMLDRFEAELAEERRALAEAEARLAGYGPRLGEAFPLQAELDEKRAALEAVEAGLAAGAGEDETEATPAPVPAQAAE</sequence>
<dbReference type="InterPro" id="IPR001650">
    <property type="entry name" value="Helicase_C-like"/>
</dbReference>
<dbReference type="PROSITE" id="PS00092">
    <property type="entry name" value="N6_MTASE"/>
    <property type="match status" value="1"/>
</dbReference>
<dbReference type="InterPro" id="IPR027417">
    <property type="entry name" value="P-loop_NTPase"/>
</dbReference>
<dbReference type="SUPFAM" id="SSF53335">
    <property type="entry name" value="S-adenosyl-L-methionine-dependent methyltransferases"/>
    <property type="match status" value="1"/>
</dbReference>
<dbReference type="PANTHER" id="PTHR41313:SF1">
    <property type="entry name" value="DNA METHYLASE ADENINE-SPECIFIC DOMAIN-CONTAINING PROTEIN"/>
    <property type="match status" value="1"/>
</dbReference>
<evidence type="ECO:0000259" key="3">
    <source>
        <dbReference type="PROSITE" id="PS51194"/>
    </source>
</evidence>
<dbReference type="Pfam" id="PF00271">
    <property type="entry name" value="Helicase_C"/>
    <property type="match status" value="1"/>
</dbReference>
<protein>
    <submittedName>
        <fullName evidence="4">Lactate dehydrogenase</fullName>
    </submittedName>
</protein>
<comment type="caution">
    <text evidence="4">The sequence shown here is derived from an EMBL/GenBank/DDBJ whole genome shotgun (WGS) entry which is preliminary data.</text>
</comment>
<keyword evidence="5" id="KW-1185">Reference proteome</keyword>